<dbReference type="Gene3D" id="2.60.40.1180">
    <property type="entry name" value="Golgi alpha-mannosidase II"/>
    <property type="match status" value="1"/>
</dbReference>
<evidence type="ECO:0000313" key="2">
    <source>
        <dbReference type="EMBL" id="MDX2914759.1"/>
    </source>
</evidence>
<evidence type="ECO:0000259" key="1">
    <source>
        <dbReference type="Pfam" id="PF16657"/>
    </source>
</evidence>
<protein>
    <submittedName>
        <fullName evidence="2">Alpha-glucosidase C-terminal domain-containing protein</fullName>
    </submittedName>
</protein>
<name>A0ABU4LG56_9ACTN</name>
<proteinExistence type="predicted"/>
<feature type="non-terminal residue" evidence="2">
    <location>
        <position position="1"/>
    </location>
</feature>
<gene>
    <name evidence="2" type="ORF">PV517_39575</name>
</gene>
<dbReference type="InterPro" id="IPR032091">
    <property type="entry name" value="Malt_amylase-like_C"/>
</dbReference>
<organism evidence="2 3">
    <name type="scientific">Streptomyces griseiscabiei</name>
    <dbReference type="NCBI Taxonomy" id="2993540"/>
    <lineage>
        <taxon>Bacteria</taxon>
        <taxon>Bacillati</taxon>
        <taxon>Actinomycetota</taxon>
        <taxon>Actinomycetes</taxon>
        <taxon>Kitasatosporales</taxon>
        <taxon>Streptomycetaceae</taxon>
        <taxon>Streptomyces</taxon>
    </lineage>
</organism>
<dbReference type="EMBL" id="JARAVY010000022">
    <property type="protein sequence ID" value="MDX2914759.1"/>
    <property type="molecule type" value="Genomic_DNA"/>
</dbReference>
<dbReference type="Proteomes" id="UP001271723">
    <property type="component" value="Unassembled WGS sequence"/>
</dbReference>
<reference evidence="2 3" key="1">
    <citation type="journal article" date="2023" name="Microb. Genom.">
        <title>Mesoterricola silvestris gen. nov., sp. nov., Mesoterricola sediminis sp. nov., Geothrix oryzae sp. nov., Geothrix edaphica sp. nov., Geothrix rubra sp. nov., and Geothrix limicola sp. nov., six novel members of Acidobacteriota isolated from soils.</title>
        <authorList>
            <person name="Weisberg A.J."/>
            <person name="Pearce E."/>
            <person name="Kramer C.G."/>
            <person name="Chang J.H."/>
            <person name="Clarke C.R."/>
        </authorList>
    </citation>
    <scope>NUCLEOTIDE SEQUENCE [LARGE SCALE GENOMIC DNA]</scope>
    <source>
        <strain evidence="2 3">NRRL_B-2795</strain>
    </source>
</reference>
<feature type="domain" description="Maltogenic amylase-like C-terminal" evidence="1">
    <location>
        <begin position="1"/>
        <end position="73"/>
    </location>
</feature>
<keyword evidence="3" id="KW-1185">Reference proteome</keyword>
<dbReference type="InterPro" id="IPR013780">
    <property type="entry name" value="Glyco_hydro_b"/>
</dbReference>
<accession>A0ABU4LG56</accession>
<dbReference type="RefSeq" id="WP_319216303.1">
    <property type="nucleotide sequence ID" value="NZ_JARAVY010000022.1"/>
</dbReference>
<comment type="caution">
    <text evidence="2">The sequence shown here is derived from an EMBL/GenBank/DDBJ whole genome shotgun (WGS) entry which is preliminary data.</text>
</comment>
<sequence length="85" mass="9664">LPSSNPSVLAYLREHGDDLVLCVNNFSRFAQPTELDLRAYEGRHPVELIGGVRFPAIGELPYLLTLAGHGFYWFRLRKDHPKDTV</sequence>
<evidence type="ECO:0000313" key="3">
    <source>
        <dbReference type="Proteomes" id="UP001271723"/>
    </source>
</evidence>
<dbReference type="Pfam" id="PF16657">
    <property type="entry name" value="Malt_amylase_C"/>
    <property type="match status" value="1"/>
</dbReference>
<dbReference type="SUPFAM" id="SSF51011">
    <property type="entry name" value="Glycosyl hydrolase domain"/>
    <property type="match status" value="1"/>
</dbReference>